<dbReference type="CDD" id="cd19757">
    <property type="entry name" value="Bbox1"/>
    <property type="match status" value="1"/>
</dbReference>
<dbReference type="Pfam" id="PF00643">
    <property type="entry name" value="zf-B_box"/>
    <property type="match status" value="1"/>
</dbReference>
<keyword evidence="1" id="KW-0677">Repeat</keyword>
<dbReference type="GO" id="GO:0008270">
    <property type="term" value="F:zinc ion binding"/>
    <property type="evidence" value="ECO:0007669"/>
    <property type="project" value="UniProtKB-KW"/>
</dbReference>
<evidence type="ECO:0000313" key="4">
    <source>
        <dbReference type="EMBL" id="CAF1268946.1"/>
    </source>
</evidence>
<comment type="caution">
    <text evidence="5">The sequence shown here is derived from an EMBL/GenBank/DDBJ whole genome shotgun (WGS) entry which is preliminary data.</text>
</comment>
<dbReference type="PROSITE" id="PS50119">
    <property type="entry name" value="ZF_BBOX"/>
    <property type="match status" value="1"/>
</dbReference>
<reference evidence="5" key="1">
    <citation type="submission" date="2021-02" db="EMBL/GenBank/DDBJ databases">
        <authorList>
            <person name="Nowell W R."/>
        </authorList>
    </citation>
    <scope>NUCLEOTIDE SEQUENCE</scope>
</reference>
<dbReference type="Proteomes" id="UP000663832">
    <property type="component" value="Unassembled WGS sequence"/>
</dbReference>
<dbReference type="PANTHER" id="PTHR24111">
    <property type="entry name" value="LEUCINE-RICH REPEAT-CONTAINING PROTEIN 34"/>
    <property type="match status" value="1"/>
</dbReference>
<dbReference type="InterPro" id="IPR032675">
    <property type="entry name" value="LRR_dom_sf"/>
</dbReference>
<name>A0A815XB11_9BILA</name>
<dbReference type="InterPro" id="IPR052201">
    <property type="entry name" value="LRR-containing_regulator"/>
</dbReference>
<organism evidence="5 6">
    <name type="scientific">Adineta steineri</name>
    <dbReference type="NCBI Taxonomy" id="433720"/>
    <lineage>
        <taxon>Eukaryota</taxon>
        <taxon>Metazoa</taxon>
        <taxon>Spiralia</taxon>
        <taxon>Gnathifera</taxon>
        <taxon>Rotifera</taxon>
        <taxon>Eurotatoria</taxon>
        <taxon>Bdelloidea</taxon>
        <taxon>Adinetida</taxon>
        <taxon>Adinetidae</taxon>
        <taxon>Adineta</taxon>
    </lineage>
</organism>
<dbReference type="InterPro" id="IPR001611">
    <property type="entry name" value="Leu-rich_rpt"/>
</dbReference>
<protein>
    <recommendedName>
        <fullName evidence="3">B box-type domain-containing protein</fullName>
    </recommendedName>
</protein>
<dbReference type="SUPFAM" id="SSF52047">
    <property type="entry name" value="RNI-like"/>
    <property type="match status" value="1"/>
</dbReference>
<proteinExistence type="predicted"/>
<dbReference type="Gene3D" id="4.10.640.40">
    <property type="entry name" value="Cytoplasmic polyadenylation element-binding protein, ZZ domain"/>
    <property type="match status" value="1"/>
</dbReference>
<feature type="domain" description="B box-type" evidence="3">
    <location>
        <begin position="86"/>
        <end position="129"/>
    </location>
</feature>
<dbReference type="SUPFAM" id="SSF57845">
    <property type="entry name" value="B-box zinc-binding domain"/>
    <property type="match status" value="1"/>
</dbReference>
<dbReference type="AlphaFoldDB" id="A0A815XB11"/>
<dbReference type="EMBL" id="CAJNOI010000402">
    <property type="protein sequence ID" value="CAF1268946.1"/>
    <property type="molecule type" value="Genomic_DNA"/>
</dbReference>
<dbReference type="InterPro" id="IPR000315">
    <property type="entry name" value="Znf_B-box"/>
</dbReference>
<dbReference type="Gene3D" id="3.80.10.10">
    <property type="entry name" value="Ribonuclease Inhibitor"/>
    <property type="match status" value="2"/>
</dbReference>
<evidence type="ECO:0000256" key="1">
    <source>
        <dbReference type="ARBA" id="ARBA00022737"/>
    </source>
</evidence>
<gene>
    <name evidence="4" type="ORF">BJG266_LOCUS30551</name>
    <name evidence="5" type="ORF">QVE165_LOCUS47422</name>
</gene>
<dbReference type="InterPro" id="IPR038446">
    <property type="entry name" value="CEBP_ZZ_sf"/>
</dbReference>
<evidence type="ECO:0000259" key="3">
    <source>
        <dbReference type="PROSITE" id="PS50119"/>
    </source>
</evidence>
<evidence type="ECO:0000313" key="5">
    <source>
        <dbReference type="EMBL" id="CAF1555177.1"/>
    </source>
</evidence>
<dbReference type="OrthoDB" id="272549at2759"/>
<dbReference type="EMBL" id="CAJNOM010000747">
    <property type="protein sequence ID" value="CAF1555177.1"/>
    <property type="molecule type" value="Genomic_DNA"/>
</dbReference>
<accession>A0A815XB11</accession>
<sequence length="568" mass="65253">MASNFTALVENVITCPICLKHFDEPRMLPYHPDLTTPMCHRCGTDVAEHWCDSDCKHCFCSKCWDSIHEVGQYRNHTKCPVRERPPEIPRCQEHEHDDDKVKYWCEGCSKEICNNCQQLKHKDHSVILVTGDVNPLEEKCKTGLQGVQLCLNYRSNRVDKLLTEIEEEKDCNKSKVKEAMASCRQLIDEQEKVLLENIENVEKDQKKPIEDYKRRLQGEQQGLIEQVLNFMIDCKDKQPRKQLEAKARFEEYITRTDEKLLELKPIIRTANYISGLEKLREMEGQIRNIKVEEVVKYENQQLRQRITNAPDKSTLNLGNLNLTDLDMEIVAAELEINKTLKTLQLYTNQISDIGAQHLADALRMNKTLTDLQLYKNQIGTNGLQDFADALRTNKTLSTLAMYQNKIEDETAQYIADELKNNQEMEAQIRNLNVVPVPKYENQQLQQRIANNGNNTTLDLRSSNLTDQDMEIVARQLKTNTTLTLLQLQQNQIGDEGARHLGDALKVNQILTQLYLGTNQISDNGAQYFADALKTNKALTHLHLYQNQIGDNGAQHLADGLKVNKVSCF</sequence>
<keyword evidence="2" id="KW-0479">Metal-binding</keyword>
<dbReference type="Gene3D" id="3.30.160.60">
    <property type="entry name" value="Classic Zinc Finger"/>
    <property type="match status" value="1"/>
</dbReference>
<evidence type="ECO:0000313" key="6">
    <source>
        <dbReference type="Proteomes" id="UP000663832"/>
    </source>
</evidence>
<keyword evidence="2" id="KW-0862">Zinc</keyword>
<dbReference type="SMART" id="SM00368">
    <property type="entry name" value="LRR_RI"/>
    <property type="match status" value="6"/>
</dbReference>
<keyword evidence="2" id="KW-0863">Zinc-finger</keyword>
<dbReference type="PANTHER" id="PTHR24111:SF0">
    <property type="entry name" value="LEUCINE-RICH REPEAT-CONTAINING PROTEIN"/>
    <property type="match status" value="1"/>
</dbReference>
<dbReference type="Pfam" id="PF13516">
    <property type="entry name" value="LRR_6"/>
    <property type="match status" value="5"/>
</dbReference>
<evidence type="ECO:0000256" key="2">
    <source>
        <dbReference type="PROSITE-ProRule" id="PRU00024"/>
    </source>
</evidence>
<keyword evidence="6" id="KW-1185">Reference proteome</keyword>
<dbReference type="SMART" id="SM00336">
    <property type="entry name" value="BBOX"/>
    <property type="match status" value="1"/>
</dbReference>
<dbReference type="Proteomes" id="UP000663877">
    <property type="component" value="Unassembled WGS sequence"/>
</dbReference>